<sequence length="587" mass="64577">MMLTSDDLDLNRLFEPEPAKETLRRGILQHEIIFRSQVRELHRLYWTQLNLTRDVNDSGKEVKGKLIDINESPPVDVENVAFGVTGEAKRSAVRGASNLYCYEVIDLEAPAEAERNAGADPVSSARNGSPFVPAAMHAGHCVGWRGPMAPYSRSGFCEAKVDASIGLNQKEPPPASKPLLIDLNVAQDDESSHDFDNPILTFTSPSSSLSVIQQELCRDQGSSSKVTCDTLNSDAPNPALEISKGKNGEWWLHGCQSDNSKVRETIQNHEHHVNNKVQGSTSIGSAEYPGNLVGEFSSPNAEVQNSTGVTFSSTKFSKEIEENANSSSGKHPFITHSGSRRQTSIITSSNDREIKQVNHEVYEEDTVSSHTIAQDDKEDGTVAKFSTGSKCNHMTDGSCDTSSQDKSTGGNSGTTQLESQVPEQINPHHEDQAAEMDSAVMGAADALVRIAMDDLSSHVDKSDNTTPTMDIDDEEDWIDEPQYSSDSFASMTLNLPEVKSKCQMPTKEFESGAGADSSGVNNLRRGRRRAVRDFQKDILPGMASLSRHEICEDMHSIGYKLKRTCEDNWFVPVRSRRSRHYSACRRH</sequence>
<name>A0AAX6E912_IRIPA</name>
<dbReference type="AlphaFoldDB" id="A0AAX6E912"/>
<gene>
    <name evidence="2" type="ORF">M6B38_200205</name>
</gene>
<feature type="region of interest" description="Disordered" evidence="1">
    <location>
        <begin position="320"/>
        <end position="351"/>
    </location>
</feature>
<dbReference type="Proteomes" id="UP001140949">
    <property type="component" value="Unassembled WGS sequence"/>
</dbReference>
<feature type="compositionally biased region" description="Polar residues" evidence="1">
    <location>
        <begin position="398"/>
        <end position="421"/>
    </location>
</feature>
<keyword evidence="3" id="KW-1185">Reference proteome</keyword>
<evidence type="ECO:0000256" key="1">
    <source>
        <dbReference type="SAM" id="MobiDB-lite"/>
    </source>
</evidence>
<dbReference type="Pfam" id="PF05904">
    <property type="entry name" value="DUF863"/>
    <property type="match status" value="1"/>
</dbReference>
<reference evidence="2" key="1">
    <citation type="journal article" date="2023" name="GigaByte">
        <title>Genome assembly of the bearded iris, Iris pallida Lam.</title>
        <authorList>
            <person name="Bruccoleri R.E."/>
            <person name="Oakeley E.J."/>
            <person name="Faust A.M.E."/>
            <person name="Altorfer M."/>
            <person name="Dessus-Babus S."/>
            <person name="Burckhardt D."/>
            <person name="Oertli M."/>
            <person name="Naumann U."/>
            <person name="Petersen F."/>
            <person name="Wong J."/>
        </authorList>
    </citation>
    <scope>NUCLEOTIDE SEQUENCE</scope>
    <source>
        <strain evidence="2">GSM-AAB239-AS_SAM_17_03QT</strain>
    </source>
</reference>
<feature type="region of interest" description="Disordered" evidence="1">
    <location>
        <begin position="508"/>
        <end position="527"/>
    </location>
</feature>
<evidence type="ECO:0000313" key="2">
    <source>
        <dbReference type="EMBL" id="KAJ6800627.1"/>
    </source>
</evidence>
<comment type="caution">
    <text evidence="2">The sequence shown here is derived from an EMBL/GenBank/DDBJ whole genome shotgun (WGS) entry which is preliminary data.</text>
</comment>
<evidence type="ECO:0000313" key="3">
    <source>
        <dbReference type="Proteomes" id="UP001140949"/>
    </source>
</evidence>
<dbReference type="PANTHER" id="PTHR33167">
    <property type="entry name" value="TRANSCRIPTION FACTOR, PUTATIVE (DUF863)-RELATED"/>
    <property type="match status" value="1"/>
</dbReference>
<dbReference type="PANTHER" id="PTHR33167:SF43">
    <property type="entry name" value="PROTEIN WAVE"/>
    <property type="match status" value="1"/>
</dbReference>
<dbReference type="InterPro" id="IPR008581">
    <property type="entry name" value="DUF863_pln"/>
</dbReference>
<proteinExistence type="predicted"/>
<organism evidence="2 3">
    <name type="scientific">Iris pallida</name>
    <name type="common">Sweet iris</name>
    <dbReference type="NCBI Taxonomy" id="29817"/>
    <lineage>
        <taxon>Eukaryota</taxon>
        <taxon>Viridiplantae</taxon>
        <taxon>Streptophyta</taxon>
        <taxon>Embryophyta</taxon>
        <taxon>Tracheophyta</taxon>
        <taxon>Spermatophyta</taxon>
        <taxon>Magnoliopsida</taxon>
        <taxon>Liliopsida</taxon>
        <taxon>Asparagales</taxon>
        <taxon>Iridaceae</taxon>
        <taxon>Iridoideae</taxon>
        <taxon>Irideae</taxon>
        <taxon>Iris</taxon>
    </lineage>
</organism>
<protein>
    <submittedName>
        <fullName evidence="2">Uncharacterized protein</fullName>
    </submittedName>
</protein>
<dbReference type="EMBL" id="JANAVB010038617">
    <property type="protein sequence ID" value="KAJ6800627.1"/>
    <property type="molecule type" value="Genomic_DNA"/>
</dbReference>
<accession>A0AAX6E912</accession>
<feature type="region of interest" description="Disordered" evidence="1">
    <location>
        <begin position="386"/>
        <end position="421"/>
    </location>
</feature>
<reference evidence="2" key="2">
    <citation type="submission" date="2023-04" db="EMBL/GenBank/DDBJ databases">
        <authorList>
            <person name="Bruccoleri R.E."/>
            <person name="Oakeley E.J."/>
            <person name="Faust A.-M."/>
            <person name="Dessus-Babus S."/>
            <person name="Altorfer M."/>
            <person name="Burckhardt D."/>
            <person name="Oertli M."/>
            <person name="Naumann U."/>
            <person name="Petersen F."/>
            <person name="Wong J."/>
        </authorList>
    </citation>
    <scope>NUCLEOTIDE SEQUENCE</scope>
    <source>
        <strain evidence="2">GSM-AAB239-AS_SAM_17_03QT</strain>
        <tissue evidence="2">Leaf</tissue>
    </source>
</reference>
<feature type="compositionally biased region" description="Polar residues" evidence="1">
    <location>
        <begin position="336"/>
        <end position="349"/>
    </location>
</feature>